<comment type="caution">
    <text evidence="4">The sequence shown here is derived from an EMBL/GenBank/DDBJ whole genome shotgun (WGS) entry which is preliminary data.</text>
</comment>
<dbReference type="SUPFAM" id="SSF46689">
    <property type="entry name" value="Homeodomain-like"/>
    <property type="match status" value="1"/>
</dbReference>
<keyword evidence="5" id="KW-1185">Reference proteome</keyword>
<name>A0ABU1MVH4_9CAUL</name>
<feature type="domain" description="HTH tetR-type" evidence="3">
    <location>
        <begin position="25"/>
        <end position="85"/>
    </location>
</feature>
<dbReference type="EMBL" id="JAVDRL010000002">
    <property type="protein sequence ID" value="MDR6529830.1"/>
    <property type="molecule type" value="Genomic_DNA"/>
</dbReference>
<evidence type="ECO:0000313" key="4">
    <source>
        <dbReference type="EMBL" id="MDR6529830.1"/>
    </source>
</evidence>
<protein>
    <submittedName>
        <fullName evidence="4">TetR/AcrR family transcriptional repressor of mexJK operon</fullName>
    </submittedName>
</protein>
<proteinExistence type="predicted"/>
<evidence type="ECO:0000256" key="1">
    <source>
        <dbReference type="ARBA" id="ARBA00023125"/>
    </source>
</evidence>
<accession>A0ABU1MVH4</accession>
<sequence length="217" mass="23207">MAVSAYAISTSAAKRRGRPNALDVEAKNAVIRAAALEVFASKGFQGASIVEIARLAGVTRRTLYARYRDKRALLLDAVKGVIDERLQHYDLDGAASAEEALLEIAADITVRSPSAPLLTRIIIAEGGNFSHDEAPLGRAGRDHLLQQLENVFAELIRKDMLPPANTTEAAVLFTDMVLASGIMSLLTFAPDGTIEDLLAPRVAFFCAGFAGWAQRGG</sequence>
<evidence type="ECO:0000313" key="5">
    <source>
        <dbReference type="Proteomes" id="UP001262754"/>
    </source>
</evidence>
<dbReference type="Gene3D" id="1.10.357.10">
    <property type="entry name" value="Tetracycline Repressor, domain 2"/>
    <property type="match status" value="1"/>
</dbReference>
<dbReference type="Pfam" id="PF00440">
    <property type="entry name" value="TetR_N"/>
    <property type="match status" value="1"/>
</dbReference>
<gene>
    <name evidence="4" type="ORF">J2800_000554</name>
</gene>
<organism evidence="4 5">
    <name type="scientific">Caulobacter rhizosphaerae</name>
    <dbReference type="NCBI Taxonomy" id="2010972"/>
    <lineage>
        <taxon>Bacteria</taxon>
        <taxon>Pseudomonadati</taxon>
        <taxon>Pseudomonadota</taxon>
        <taxon>Alphaproteobacteria</taxon>
        <taxon>Caulobacterales</taxon>
        <taxon>Caulobacteraceae</taxon>
        <taxon>Caulobacter</taxon>
    </lineage>
</organism>
<reference evidence="4 5" key="1">
    <citation type="submission" date="2023-07" db="EMBL/GenBank/DDBJ databases">
        <title>Sorghum-associated microbial communities from plants grown in Nebraska, USA.</title>
        <authorList>
            <person name="Schachtman D."/>
        </authorList>
    </citation>
    <scope>NUCLEOTIDE SEQUENCE [LARGE SCALE GENOMIC DNA]</scope>
    <source>
        <strain evidence="4 5">DS2154</strain>
    </source>
</reference>
<dbReference type="PRINTS" id="PR00455">
    <property type="entry name" value="HTHTETR"/>
</dbReference>
<feature type="DNA-binding region" description="H-T-H motif" evidence="2">
    <location>
        <begin position="48"/>
        <end position="67"/>
    </location>
</feature>
<dbReference type="PROSITE" id="PS50977">
    <property type="entry name" value="HTH_TETR_2"/>
    <property type="match status" value="1"/>
</dbReference>
<evidence type="ECO:0000256" key="2">
    <source>
        <dbReference type="PROSITE-ProRule" id="PRU00335"/>
    </source>
</evidence>
<dbReference type="InterPro" id="IPR001647">
    <property type="entry name" value="HTH_TetR"/>
</dbReference>
<dbReference type="PANTHER" id="PTHR30055">
    <property type="entry name" value="HTH-TYPE TRANSCRIPTIONAL REGULATOR RUTR"/>
    <property type="match status" value="1"/>
</dbReference>
<dbReference type="InterPro" id="IPR009057">
    <property type="entry name" value="Homeodomain-like_sf"/>
</dbReference>
<dbReference type="RefSeq" id="WP_056759003.1">
    <property type="nucleotide sequence ID" value="NZ_JAVDRL010000002.1"/>
</dbReference>
<dbReference type="Proteomes" id="UP001262754">
    <property type="component" value="Unassembled WGS sequence"/>
</dbReference>
<evidence type="ECO:0000259" key="3">
    <source>
        <dbReference type="PROSITE" id="PS50977"/>
    </source>
</evidence>
<dbReference type="InterPro" id="IPR050109">
    <property type="entry name" value="HTH-type_TetR-like_transc_reg"/>
</dbReference>
<dbReference type="PANTHER" id="PTHR30055:SF146">
    <property type="entry name" value="HTH-TYPE TRANSCRIPTIONAL DUAL REGULATOR CECR"/>
    <property type="match status" value="1"/>
</dbReference>
<keyword evidence="1 2" id="KW-0238">DNA-binding</keyword>